<dbReference type="PROSITE" id="PS50011">
    <property type="entry name" value="PROTEIN_KINASE_DOM"/>
    <property type="match status" value="1"/>
</dbReference>
<proteinExistence type="predicted"/>
<evidence type="ECO:0000256" key="5">
    <source>
        <dbReference type="ARBA" id="ARBA00022679"/>
    </source>
</evidence>
<evidence type="ECO:0000256" key="7">
    <source>
        <dbReference type="ARBA" id="ARBA00022777"/>
    </source>
</evidence>
<comment type="pathway">
    <text evidence="3">Protein modification; protein ubiquitination.</text>
</comment>
<dbReference type="EMBL" id="JAAIUW010000006">
    <property type="protein sequence ID" value="KAF7826060.1"/>
    <property type="molecule type" value="Genomic_DNA"/>
</dbReference>
<organism evidence="15 16">
    <name type="scientific">Senna tora</name>
    <dbReference type="NCBI Taxonomy" id="362788"/>
    <lineage>
        <taxon>Eukaryota</taxon>
        <taxon>Viridiplantae</taxon>
        <taxon>Streptophyta</taxon>
        <taxon>Embryophyta</taxon>
        <taxon>Tracheophyta</taxon>
        <taxon>Spermatophyta</taxon>
        <taxon>Magnoliopsida</taxon>
        <taxon>eudicotyledons</taxon>
        <taxon>Gunneridae</taxon>
        <taxon>Pentapetalae</taxon>
        <taxon>rosids</taxon>
        <taxon>fabids</taxon>
        <taxon>Fabales</taxon>
        <taxon>Fabaceae</taxon>
        <taxon>Caesalpinioideae</taxon>
        <taxon>Cassia clade</taxon>
        <taxon>Senna</taxon>
    </lineage>
</organism>
<evidence type="ECO:0000313" key="15">
    <source>
        <dbReference type="EMBL" id="KAF7826060.1"/>
    </source>
</evidence>
<comment type="function">
    <text evidence="2">Functions as an E3 ubiquitin ligase.</text>
</comment>
<dbReference type="SMART" id="SM00220">
    <property type="entry name" value="S_TKc"/>
    <property type="match status" value="1"/>
</dbReference>
<feature type="binding site" evidence="10">
    <location>
        <position position="565"/>
    </location>
    <ligand>
        <name>ATP</name>
        <dbReference type="ChEBI" id="CHEBI:30616"/>
    </ligand>
</feature>
<dbReference type="Proteomes" id="UP000634136">
    <property type="component" value="Unassembled WGS sequence"/>
</dbReference>
<dbReference type="EC" id="2.3.2.27" evidence="4"/>
<name>A0A834TTF8_9FABA</name>
<evidence type="ECO:0000313" key="16">
    <source>
        <dbReference type="Proteomes" id="UP000634136"/>
    </source>
</evidence>
<evidence type="ECO:0000256" key="6">
    <source>
        <dbReference type="ARBA" id="ARBA00022741"/>
    </source>
</evidence>
<feature type="coiled-coil region" evidence="11">
    <location>
        <begin position="366"/>
        <end position="508"/>
    </location>
</feature>
<dbReference type="GO" id="GO:0016567">
    <property type="term" value="P:protein ubiquitination"/>
    <property type="evidence" value="ECO:0007669"/>
    <property type="project" value="UniProtKB-UniPathway"/>
</dbReference>
<keyword evidence="16" id="KW-1185">Reference proteome</keyword>
<evidence type="ECO:0000256" key="2">
    <source>
        <dbReference type="ARBA" id="ARBA00003861"/>
    </source>
</evidence>
<evidence type="ECO:0000256" key="3">
    <source>
        <dbReference type="ARBA" id="ARBA00004906"/>
    </source>
</evidence>
<dbReference type="Pfam" id="PF00069">
    <property type="entry name" value="Pkinase"/>
    <property type="match status" value="1"/>
</dbReference>
<protein>
    <recommendedName>
        <fullName evidence="4">RING-type E3 ubiquitin transferase</fullName>
        <ecNumber evidence="4">2.3.2.27</ecNumber>
    </recommendedName>
</protein>
<sequence length="869" mass="97151">MALVSRVPAIPQRLSCVITGFMATSTSMGEIVVAEEPNTDVANHTIYVAVAKDVKESYSNLKWAIDNSAANKICILHVHVPPTMIPMMDEQQVEKHRANERQKMHDTLNDYLLICQRMGVRADKLHIEMECIEKGILHLISHNAISKLVMGAASDKTFSRKMTDLKSKKAIYVRQQAPAYCQIQFVCKGNLIYTRHRRLDNANVDVPSPLAQPRPDPQPKHSLDQLRSQSCTMGQNKRVNLISADQELLLRRARSANDGLGVGGNKVTSSPSSSSSSDVSEGFSTPAIRLAAEVSSDESDGISRRSLSVFSTSSASAAVEPTWTPNLISEETENVIHSNELSQVLADFGHLSPLSALDGGMDDTLYDLLKQTMDEAENARRCVYQESCKRAKAEKEAIDAMRRAKASESLYKQVLRERKEAEEALEKEREEVERMKRQQEKVKEELELALDQKSSLESQIASSELMVKELEQKIICSVDLLTNFRKERDELQIQRDNALREAEELRKKQGDASASSTDVPDKISEFSLEEIKQATNNFNSSLKIGEGGYGSIYKGFLGHTEVAIKVLHDNNRSQGASEFQQEVEVLSKLRHPNVIRLIGACPETYTLVYEYLANGSLEDRLKCKDKTAPLSWQTRIRIASELCSALMFLHSSKPHSIVHGDLKPSNILLDANLVSKLSDFGICRILCLWNAEAERSISREFWRTSVPKGTLVYMDPEFLSSGELTPKSDIYSFGIILLRLLTGRPAMGITKEVQYALDSGGLKSLLDPLGGEWPFVQAQHLARLALRCCELNRKNRPDLHSDKVMEDPYIAADGFTYEGEAIRGWLESGRTTSPMTDEKLEHSILVPNHALRSAIQDWIQNHPLPLHIV</sequence>
<dbReference type="OrthoDB" id="4062651at2759"/>
<feature type="region of interest" description="Disordered" evidence="12">
    <location>
        <begin position="203"/>
        <end position="226"/>
    </location>
</feature>
<keyword evidence="5" id="KW-0808">Transferase</keyword>
<feature type="region of interest" description="Disordered" evidence="12">
    <location>
        <begin position="259"/>
        <end position="282"/>
    </location>
</feature>
<dbReference type="PANTHER" id="PTHR45647:SF100">
    <property type="entry name" value="U-BOX DOMAIN-CONTAINING PROTEIN 33"/>
    <property type="match status" value="1"/>
</dbReference>
<dbReference type="InterPro" id="IPR011009">
    <property type="entry name" value="Kinase-like_dom_sf"/>
</dbReference>
<dbReference type="GO" id="GO:0061630">
    <property type="term" value="F:ubiquitin protein ligase activity"/>
    <property type="evidence" value="ECO:0007669"/>
    <property type="project" value="UniProtKB-EC"/>
</dbReference>
<evidence type="ECO:0000256" key="1">
    <source>
        <dbReference type="ARBA" id="ARBA00000900"/>
    </source>
</evidence>
<reference evidence="15" key="1">
    <citation type="submission" date="2020-09" db="EMBL/GenBank/DDBJ databases">
        <title>Genome-Enabled Discovery of Anthraquinone Biosynthesis in Senna tora.</title>
        <authorList>
            <person name="Kang S.-H."/>
            <person name="Pandey R.P."/>
            <person name="Lee C.-M."/>
            <person name="Sim J.-S."/>
            <person name="Jeong J.-T."/>
            <person name="Choi B.-S."/>
            <person name="Jung M."/>
            <person name="Ginzburg D."/>
            <person name="Zhao K."/>
            <person name="Won S.Y."/>
            <person name="Oh T.-J."/>
            <person name="Yu Y."/>
            <person name="Kim N.-H."/>
            <person name="Lee O.R."/>
            <person name="Lee T.-H."/>
            <person name="Bashyal P."/>
            <person name="Kim T.-S."/>
            <person name="Lee W.-H."/>
            <person name="Kawkins C."/>
            <person name="Kim C.-K."/>
            <person name="Kim J.S."/>
            <person name="Ahn B.O."/>
            <person name="Rhee S.Y."/>
            <person name="Sohng J.K."/>
        </authorList>
    </citation>
    <scope>NUCLEOTIDE SEQUENCE</scope>
    <source>
        <tissue evidence="15">Leaf</tissue>
    </source>
</reference>
<dbReference type="GO" id="GO:0004672">
    <property type="term" value="F:protein kinase activity"/>
    <property type="evidence" value="ECO:0007669"/>
    <property type="project" value="InterPro"/>
</dbReference>
<dbReference type="PROSITE" id="PS51698">
    <property type="entry name" value="U_BOX"/>
    <property type="match status" value="1"/>
</dbReference>
<evidence type="ECO:0000259" key="13">
    <source>
        <dbReference type="PROSITE" id="PS50011"/>
    </source>
</evidence>
<evidence type="ECO:0000256" key="8">
    <source>
        <dbReference type="ARBA" id="ARBA00022786"/>
    </source>
</evidence>
<evidence type="ECO:0000256" key="4">
    <source>
        <dbReference type="ARBA" id="ARBA00012483"/>
    </source>
</evidence>
<dbReference type="Gene3D" id="1.10.510.10">
    <property type="entry name" value="Transferase(Phosphotransferase) domain 1"/>
    <property type="match status" value="1"/>
</dbReference>
<dbReference type="InterPro" id="IPR013083">
    <property type="entry name" value="Znf_RING/FYVE/PHD"/>
</dbReference>
<evidence type="ECO:0000256" key="11">
    <source>
        <dbReference type="SAM" id="Coils"/>
    </source>
</evidence>
<keyword evidence="7" id="KW-0418">Kinase</keyword>
<dbReference type="CDD" id="cd01989">
    <property type="entry name" value="USP_STK_Ubox_N"/>
    <property type="match status" value="1"/>
</dbReference>
<comment type="catalytic activity">
    <reaction evidence="1">
        <text>S-ubiquitinyl-[E2 ubiquitin-conjugating enzyme]-L-cysteine + [acceptor protein]-L-lysine = [E2 ubiquitin-conjugating enzyme]-L-cysteine + N(6)-ubiquitinyl-[acceptor protein]-L-lysine.</text>
        <dbReference type="EC" id="2.3.2.27"/>
    </reaction>
</comment>
<keyword evidence="8" id="KW-0833">Ubl conjugation pathway</keyword>
<dbReference type="InterPro" id="IPR003613">
    <property type="entry name" value="Ubox_domain"/>
</dbReference>
<feature type="compositionally biased region" description="Low complexity" evidence="12">
    <location>
        <begin position="269"/>
        <end position="282"/>
    </location>
</feature>
<accession>A0A834TTF8</accession>
<keyword evidence="11" id="KW-0175">Coiled coil</keyword>
<feature type="domain" description="Protein kinase" evidence="13">
    <location>
        <begin position="538"/>
        <end position="810"/>
    </location>
</feature>
<dbReference type="SMART" id="SM00504">
    <property type="entry name" value="Ubox"/>
    <property type="match status" value="1"/>
</dbReference>
<dbReference type="InterPro" id="IPR014729">
    <property type="entry name" value="Rossmann-like_a/b/a_fold"/>
</dbReference>
<dbReference type="Gene3D" id="3.30.200.20">
    <property type="entry name" value="Phosphorylase Kinase, domain 1"/>
    <property type="match status" value="1"/>
</dbReference>
<dbReference type="InterPro" id="IPR000719">
    <property type="entry name" value="Prot_kinase_dom"/>
</dbReference>
<keyword evidence="9 10" id="KW-0067">ATP-binding</keyword>
<dbReference type="Gene3D" id="3.40.50.620">
    <property type="entry name" value="HUPs"/>
    <property type="match status" value="1"/>
</dbReference>
<evidence type="ECO:0000256" key="9">
    <source>
        <dbReference type="ARBA" id="ARBA00022840"/>
    </source>
</evidence>
<feature type="domain" description="U-box" evidence="14">
    <location>
        <begin position="801"/>
        <end position="865"/>
    </location>
</feature>
<dbReference type="PANTHER" id="PTHR45647">
    <property type="entry name" value="OS02G0152300 PROTEIN"/>
    <property type="match status" value="1"/>
</dbReference>
<evidence type="ECO:0000259" key="14">
    <source>
        <dbReference type="PROSITE" id="PS51698"/>
    </source>
</evidence>
<evidence type="ECO:0000256" key="12">
    <source>
        <dbReference type="SAM" id="MobiDB-lite"/>
    </source>
</evidence>
<evidence type="ECO:0000256" key="10">
    <source>
        <dbReference type="PROSITE-ProRule" id="PRU10141"/>
    </source>
</evidence>
<dbReference type="AlphaFoldDB" id="A0A834TTF8"/>
<dbReference type="GO" id="GO:0005524">
    <property type="term" value="F:ATP binding"/>
    <property type="evidence" value="ECO:0007669"/>
    <property type="project" value="UniProtKB-UniRule"/>
</dbReference>
<dbReference type="InterPro" id="IPR008271">
    <property type="entry name" value="Ser/Thr_kinase_AS"/>
</dbReference>
<dbReference type="Gene3D" id="3.30.40.10">
    <property type="entry name" value="Zinc/RING finger domain, C3HC4 (zinc finger)"/>
    <property type="match status" value="1"/>
</dbReference>
<comment type="caution">
    <text evidence="15">The sequence shown here is derived from an EMBL/GenBank/DDBJ whole genome shotgun (WGS) entry which is preliminary data.</text>
</comment>
<dbReference type="PROSITE" id="PS00108">
    <property type="entry name" value="PROTEIN_KINASE_ST"/>
    <property type="match status" value="1"/>
</dbReference>
<dbReference type="InterPro" id="IPR051348">
    <property type="entry name" value="U-box_ubiquitin_ligases"/>
</dbReference>
<dbReference type="CDD" id="cd16655">
    <property type="entry name" value="RING-Ubox_WDSUB1-like"/>
    <property type="match status" value="1"/>
</dbReference>
<dbReference type="PROSITE" id="PS00107">
    <property type="entry name" value="PROTEIN_KINASE_ATP"/>
    <property type="match status" value="1"/>
</dbReference>
<dbReference type="UniPathway" id="UPA00143"/>
<dbReference type="SUPFAM" id="SSF56112">
    <property type="entry name" value="Protein kinase-like (PK-like)"/>
    <property type="match status" value="1"/>
</dbReference>
<dbReference type="FunFam" id="3.30.200.20:FF:000162">
    <property type="entry name" value="Adenine nucleotide alpha hydrolase-like domain kinase"/>
    <property type="match status" value="1"/>
</dbReference>
<dbReference type="InterPro" id="IPR017441">
    <property type="entry name" value="Protein_kinase_ATP_BS"/>
</dbReference>
<gene>
    <name evidence="15" type="ORF">G2W53_017224</name>
</gene>
<dbReference type="SUPFAM" id="SSF57850">
    <property type="entry name" value="RING/U-box"/>
    <property type="match status" value="1"/>
</dbReference>
<keyword evidence="6 10" id="KW-0547">Nucleotide-binding</keyword>